<dbReference type="PANTHER" id="PTHR42911:SF1">
    <property type="entry name" value="MODULATOR OF FTSH PROTEASE HFLC"/>
    <property type="match status" value="1"/>
</dbReference>
<keyword evidence="8" id="KW-0378">Hydrolase</keyword>
<feature type="domain" description="Band 7" evidence="7">
    <location>
        <begin position="21"/>
        <end position="185"/>
    </location>
</feature>
<dbReference type="KEGG" id="marq:MARGE09_P0838"/>
<dbReference type="PRINTS" id="PR00721">
    <property type="entry name" value="STOMATIN"/>
</dbReference>
<dbReference type="Gene3D" id="3.30.479.30">
    <property type="entry name" value="Band 7 domain"/>
    <property type="match status" value="1"/>
</dbReference>
<dbReference type="SMART" id="SM00244">
    <property type="entry name" value="PHB"/>
    <property type="match status" value="1"/>
</dbReference>
<comment type="similarity">
    <text evidence="2 6">Belongs to the band 7/mec-2 family. HflC subfamily.</text>
</comment>
<keyword evidence="4" id="KW-1133">Transmembrane helix</keyword>
<evidence type="ECO:0000313" key="8">
    <source>
        <dbReference type="EMBL" id="BCD96638.1"/>
    </source>
</evidence>
<evidence type="ECO:0000313" key="9">
    <source>
        <dbReference type="Proteomes" id="UP001320119"/>
    </source>
</evidence>
<gene>
    <name evidence="8" type="ORF">MARGE09_P0838</name>
</gene>
<dbReference type="SUPFAM" id="SSF117892">
    <property type="entry name" value="Band 7/SPFH domain"/>
    <property type="match status" value="1"/>
</dbReference>
<dbReference type="AlphaFoldDB" id="A0AAN1WFG1"/>
<protein>
    <recommendedName>
        <fullName evidence="6">Protein HflC</fullName>
    </recommendedName>
</protein>
<evidence type="ECO:0000256" key="4">
    <source>
        <dbReference type="ARBA" id="ARBA00022989"/>
    </source>
</evidence>
<dbReference type="PANTHER" id="PTHR42911">
    <property type="entry name" value="MODULATOR OF FTSH PROTEASE HFLC"/>
    <property type="match status" value="1"/>
</dbReference>
<dbReference type="EMBL" id="AP023086">
    <property type="protein sequence ID" value="BCD96638.1"/>
    <property type="molecule type" value="Genomic_DNA"/>
</dbReference>
<dbReference type="InterPro" id="IPR036013">
    <property type="entry name" value="Band_7/SPFH_dom_sf"/>
</dbReference>
<reference evidence="8 9" key="1">
    <citation type="journal article" date="2022" name="IScience">
        <title>An ultrasensitive nanofiber-based assay for enzymatic hydrolysis and deep-sea microbial degradation of cellulose.</title>
        <authorList>
            <person name="Tsudome M."/>
            <person name="Tachioka M."/>
            <person name="Miyazaki M."/>
            <person name="Uchimura K."/>
            <person name="Tsuda M."/>
            <person name="Takaki Y."/>
            <person name="Deguchi S."/>
        </authorList>
    </citation>
    <scope>NUCLEOTIDE SEQUENCE [LARGE SCALE GENOMIC DNA]</scope>
    <source>
        <strain evidence="8 9">GE09</strain>
    </source>
</reference>
<dbReference type="InterPro" id="IPR001107">
    <property type="entry name" value="Band_7"/>
</dbReference>
<dbReference type="Proteomes" id="UP001320119">
    <property type="component" value="Chromosome"/>
</dbReference>
<accession>A0AAN1WFG1</accession>
<comment type="function">
    <text evidence="6">HflC and HflK could regulate a protease.</text>
</comment>
<organism evidence="8 9">
    <name type="scientific">Marinagarivorans cellulosilyticus</name>
    <dbReference type="NCBI Taxonomy" id="2721545"/>
    <lineage>
        <taxon>Bacteria</taxon>
        <taxon>Pseudomonadati</taxon>
        <taxon>Pseudomonadota</taxon>
        <taxon>Gammaproteobacteria</taxon>
        <taxon>Cellvibrionales</taxon>
        <taxon>Cellvibrionaceae</taxon>
        <taxon>Marinagarivorans</taxon>
    </lineage>
</organism>
<evidence type="ECO:0000256" key="3">
    <source>
        <dbReference type="ARBA" id="ARBA00022692"/>
    </source>
</evidence>
<dbReference type="GO" id="GO:0006508">
    <property type="term" value="P:proteolysis"/>
    <property type="evidence" value="ECO:0007669"/>
    <property type="project" value="UniProtKB-KW"/>
</dbReference>
<dbReference type="Pfam" id="PF01145">
    <property type="entry name" value="Band_7"/>
    <property type="match status" value="1"/>
</dbReference>
<dbReference type="PIRSF" id="PIRSF005651">
    <property type="entry name" value="HflC"/>
    <property type="match status" value="1"/>
</dbReference>
<evidence type="ECO:0000256" key="2">
    <source>
        <dbReference type="ARBA" id="ARBA00007862"/>
    </source>
</evidence>
<dbReference type="RefSeq" id="WP_236986127.1">
    <property type="nucleotide sequence ID" value="NZ_AP023086.1"/>
</dbReference>
<evidence type="ECO:0000256" key="6">
    <source>
        <dbReference type="PIRNR" id="PIRNR005651"/>
    </source>
</evidence>
<evidence type="ECO:0000256" key="5">
    <source>
        <dbReference type="ARBA" id="ARBA00023136"/>
    </source>
</evidence>
<dbReference type="CDD" id="cd03405">
    <property type="entry name" value="SPFH_HflC"/>
    <property type="match status" value="1"/>
</dbReference>
<evidence type="ECO:0000259" key="7">
    <source>
        <dbReference type="SMART" id="SM00244"/>
    </source>
</evidence>
<keyword evidence="8" id="KW-0645">Protease</keyword>
<evidence type="ECO:0000256" key="1">
    <source>
        <dbReference type="ARBA" id="ARBA00004167"/>
    </source>
</evidence>
<dbReference type="GO" id="GO:0016020">
    <property type="term" value="C:membrane"/>
    <property type="evidence" value="ECO:0007669"/>
    <property type="project" value="UniProtKB-SubCell"/>
</dbReference>
<comment type="subcellular location">
    <subcellularLocation>
        <location evidence="1">Membrane</location>
        <topology evidence="1">Single-pass membrane protein</topology>
    </subcellularLocation>
</comment>
<keyword evidence="3" id="KW-0812">Transmembrane</keyword>
<keyword evidence="5" id="KW-0472">Membrane</keyword>
<sequence>MSTKSLMALVGGLLIVIVAANSLYIVNEFERGVELRLGRVSNGDLDRGLHVKFPFVDSVKKFDGRIMTLDAPAEPILTVEKKTVEVDSYAKWRILDVKKFYTATNGEIDRARSLLSQRINEELRNQFALRSLHEVVSGQRDELMLAIKDELNKFSDTSLGIEVVDVRVKRIDLPVEVSGPVFERMRAERELEAAQHRAEGEKMAKITRADADRKARVERAKAYRDAEKIKGEGDAIAADTYAKAYNQDSEFYAFVRSLEAYRATFAQKQDVMLVDPASDFFRYFKSANGDAAKGVQK</sequence>
<dbReference type="InterPro" id="IPR001972">
    <property type="entry name" value="Stomatin_HflK_fam"/>
</dbReference>
<keyword evidence="9" id="KW-1185">Reference proteome</keyword>
<proteinExistence type="inferred from homology"/>
<name>A0AAN1WFG1_9GAMM</name>
<dbReference type="GO" id="GO:0008233">
    <property type="term" value="F:peptidase activity"/>
    <property type="evidence" value="ECO:0007669"/>
    <property type="project" value="UniProtKB-KW"/>
</dbReference>
<dbReference type="InterPro" id="IPR010200">
    <property type="entry name" value="HflC"/>
</dbReference>